<keyword evidence="2" id="KW-1185">Reference proteome</keyword>
<proteinExistence type="predicted"/>
<dbReference type="AlphaFoldDB" id="A0A3N1H5S3"/>
<dbReference type="Proteomes" id="UP000268727">
    <property type="component" value="Unassembled WGS sequence"/>
</dbReference>
<reference evidence="1 2" key="1">
    <citation type="submission" date="2018-11" db="EMBL/GenBank/DDBJ databases">
        <title>Sequencing the genomes of 1000 actinobacteria strains.</title>
        <authorList>
            <person name="Klenk H.-P."/>
        </authorList>
    </citation>
    <scope>NUCLEOTIDE SEQUENCE [LARGE SCALE GENOMIC DNA]</scope>
    <source>
        <strain evidence="1 2">DSM 44231</strain>
    </source>
</reference>
<evidence type="ECO:0000313" key="1">
    <source>
        <dbReference type="EMBL" id="ROP37880.1"/>
    </source>
</evidence>
<comment type="caution">
    <text evidence="1">The sequence shown here is derived from an EMBL/GenBank/DDBJ whole genome shotgun (WGS) entry which is preliminary data.</text>
</comment>
<gene>
    <name evidence="1" type="ORF">EDD40_3210</name>
</gene>
<evidence type="ECO:0000313" key="2">
    <source>
        <dbReference type="Proteomes" id="UP000268727"/>
    </source>
</evidence>
<dbReference type="EMBL" id="RJKM01000001">
    <property type="protein sequence ID" value="ROP37880.1"/>
    <property type="molecule type" value="Genomic_DNA"/>
</dbReference>
<organism evidence="1 2">
    <name type="scientific">Saccharothrix texasensis</name>
    <dbReference type="NCBI Taxonomy" id="103734"/>
    <lineage>
        <taxon>Bacteria</taxon>
        <taxon>Bacillati</taxon>
        <taxon>Actinomycetota</taxon>
        <taxon>Actinomycetes</taxon>
        <taxon>Pseudonocardiales</taxon>
        <taxon>Pseudonocardiaceae</taxon>
        <taxon>Saccharothrix</taxon>
    </lineage>
</organism>
<accession>A0A3N1H5S3</accession>
<sequence>MSDTLLVFGLSIGIALSLAGTDAVVPVVGVQNPSRLLESWAALDSTSPPAVSALLLLVPFAS</sequence>
<protein>
    <submittedName>
        <fullName evidence="1">Uncharacterized protein</fullName>
    </submittedName>
</protein>
<name>A0A3N1H5S3_9PSEU</name>